<keyword evidence="1" id="KW-0812">Transmembrane</keyword>
<organism evidence="2 3">
    <name type="scientific">Dorea longicatena DSM 13814</name>
    <dbReference type="NCBI Taxonomy" id="411462"/>
    <lineage>
        <taxon>Bacteria</taxon>
        <taxon>Bacillati</taxon>
        <taxon>Bacillota</taxon>
        <taxon>Clostridia</taxon>
        <taxon>Lachnospirales</taxon>
        <taxon>Lachnospiraceae</taxon>
        <taxon>Dorea</taxon>
    </lineage>
</organism>
<dbReference type="AlphaFoldDB" id="A6BFB5"/>
<reference evidence="2 3" key="2">
    <citation type="submission" date="2007-04" db="EMBL/GenBank/DDBJ databases">
        <title>Draft genome sequence of Dorea longicatena (DSM 13814).</title>
        <authorList>
            <person name="Sudarsanam P."/>
            <person name="Ley R."/>
            <person name="Guruge J."/>
            <person name="Turnbaugh P.J."/>
            <person name="Mahowald M."/>
            <person name="Liep D."/>
            <person name="Gordon J."/>
        </authorList>
    </citation>
    <scope>NUCLEOTIDE SEQUENCE [LARGE SCALE GENOMIC DNA]</scope>
    <source>
        <strain evidence="2 3">DSM 13814</strain>
    </source>
</reference>
<dbReference type="Proteomes" id="UP000004016">
    <property type="component" value="Unassembled WGS sequence"/>
</dbReference>
<dbReference type="HOGENOM" id="CLU_2665247_0_0_9"/>
<evidence type="ECO:0000313" key="2">
    <source>
        <dbReference type="EMBL" id="EDM63703.1"/>
    </source>
</evidence>
<keyword evidence="1" id="KW-0472">Membrane</keyword>
<name>A6BFB5_9FIRM</name>
<feature type="transmembrane region" description="Helical" evidence="1">
    <location>
        <begin position="38"/>
        <end position="58"/>
    </location>
</feature>
<reference evidence="2 3" key="1">
    <citation type="submission" date="2007-03" db="EMBL/GenBank/DDBJ databases">
        <authorList>
            <person name="Fulton L."/>
            <person name="Clifton S."/>
            <person name="Fulton B."/>
            <person name="Xu J."/>
            <person name="Minx P."/>
            <person name="Pepin K.H."/>
            <person name="Johnson M."/>
            <person name="Thiruvilangam P."/>
            <person name="Bhonagiri V."/>
            <person name="Nash W.E."/>
            <person name="Mardis E.R."/>
            <person name="Wilson R.K."/>
        </authorList>
    </citation>
    <scope>NUCLEOTIDE SEQUENCE [LARGE SCALE GENOMIC DNA]</scope>
    <source>
        <strain evidence="2 3">DSM 13814</strain>
    </source>
</reference>
<protein>
    <submittedName>
        <fullName evidence="2">Uncharacterized protein</fullName>
    </submittedName>
</protein>
<gene>
    <name evidence="2" type="ORF">DORLON_00988</name>
</gene>
<feature type="transmembrane region" description="Helical" evidence="1">
    <location>
        <begin position="6"/>
        <end position="26"/>
    </location>
</feature>
<evidence type="ECO:0000256" key="1">
    <source>
        <dbReference type="SAM" id="Phobius"/>
    </source>
</evidence>
<dbReference type="EMBL" id="AAXB02000003">
    <property type="protein sequence ID" value="EDM63703.1"/>
    <property type="molecule type" value="Genomic_DNA"/>
</dbReference>
<accession>A6BFB5</accession>
<comment type="caution">
    <text evidence="2">The sequence shown here is derived from an EMBL/GenBank/DDBJ whole genome shotgun (WGS) entry which is preliminary data.</text>
</comment>
<keyword evidence="1" id="KW-1133">Transmembrane helix</keyword>
<proteinExistence type="predicted"/>
<evidence type="ECO:0000313" key="3">
    <source>
        <dbReference type="Proteomes" id="UP000004016"/>
    </source>
</evidence>
<sequence length="75" mass="8384">MVRLIGTGLTGIGIAIGAKIQVIAVIKAIRTSLRVESFFVVVLFTVLFIVVIVCRTTWQNSFPLVLYQKYNRSIK</sequence>